<gene>
    <name evidence="2" type="ORF">SAMN06295955_103116</name>
</gene>
<evidence type="ECO:0008006" key="4">
    <source>
        <dbReference type="Google" id="ProtNLM"/>
    </source>
</evidence>
<feature type="transmembrane region" description="Helical" evidence="1">
    <location>
        <begin position="201"/>
        <end position="218"/>
    </location>
</feature>
<evidence type="ECO:0000313" key="2">
    <source>
        <dbReference type="EMBL" id="SNS66480.1"/>
    </source>
</evidence>
<feature type="transmembrane region" description="Helical" evidence="1">
    <location>
        <begin position="15"/>
        <end position="34"/>
    </location>
</feature>
<feature type="transmembrane region" description="Helical" evidence="1">
    <location>
        <begin position="294"/>
        <end position="311"/>
    </location>
</feature>
<keyword evidence="1" id="KW-0472">Membrane</keyword>
<protein>
    <recommendedName>
        <fullName evidence="4">4-amino-4-deoxy-L-arabinose transferase</fullName>
    </recommendedName>
</protein>
<feature type="transmembrane region" description="Helical" evidence="1">
    <location>
        <begin position="140"/>
        <end position="158"/>
    </location>
</feature>
<feature type="transmembrane region" description="Helical" evidence="1">
    <location>
        <begin position="428"/>
        <end position="450"/>
    </location>
</feature>
<feature type="transmembrane region" description="Helical" evidence="1">
    <location>
        <begin position="403"/>
        <end position="421"/>
    </location>
</feature>
<dbReference type="Proteomes" id="UP000198339">
    <property type="component" value="Unassembled WGS sequence"/>
</dbReference>
<keyword evidence="1" id="KW-0812">Transmembrane</keyword>
<proteinExistence type="predicted"/>
<feature type="transmembrane region" description="Helical" evidence="1">
    <location>
        <begin position="379"/>
        <end position="397"/>
    </location>
</feature>
<evidence type="ECO:0000313" key="3">
    <source>
        <dbReference type="Proteomes" id="UP000198339"/>
    </source>
</evidence>
<organism evidence="2 3">
    <name type="scientific">Sphingopyxis indica</name>
    <dbReference type="NCBI Taxonomy" id="436663"/>
    <lineage>
        <taxon>Bacteria</taxon>
        <taxon>Pseudomonadati</taxon>
        <taxon>Pseudomonadota</taxon>
        <taxon>Alphaproteobacteria</taxon>
        <taxon>Sphingomonadales</taxon>
        <taxon>Sphingomonadaceae</taxon>
        <taxon>Sphingopyxis</taxon>
    </lineage>
</organism>
<dbReference type="AlphaFoldDB" id="A0A239GBJ1"/>
<feature type="transmembrane region" description="Helical" evidence="1">
    <location>
        <begin position="349"/>
        <end position="367"/>
    </location>
</feature>
<accession>A0A239GBJ1</accession>
<sequence length="603" mass="65838">MTEAARRPAALPPGLGRLAFMLWLAVVAVSLFVYREGIAALDLRDADDLMRLAEVRDLIAGQSWFDVTQYRINPAGGGGPMHWSRFIDAQIVALTASLRPFMSPEAAERWAAALYPLVLILPLFLLLGRISARLGGRDETIAALLIAAVGVSFLHYFAPLRIDHHNWQLLLSVAMLWLALGEPDFRRGLAAALVITAHLEISLEGFPYLTLFGALFAFDWLRDPRQAPRLKGFVAGLCVFPALWLLAFRGPEVLVSVQCDAFSRPYIIATTTTAVVLLAGLLLPMLAHSWQRRASALGLAGVAGTVAFALSGPSCLDGPFGALEPLVRHYWYDRVLEGQPVWAQKIDFAALYVAPIFVGLGAAIMAWRRARGTGCAYDWDRMLFVLLGSSLLSLLVFRTAATTHAYLVPAFGAMATGLWRWSRTRRTALGRVGGAMLVLAALPAFDSWIADRLAIEFFSNRVATIEDRAEAKKASCPTMAMLAPLAGQPPQLVFAPLDIGPSILVGTRHSVLATGHHRSHVEMNRVIDTFLSDPAKAELSIRRSGAAYVALCLRLPEIGNYVRARPHGLAARLARGERIGWLDLDESLSRGDLRVYRVRPAGS</sequence>
<keyword evidence="3" id="KW-1185">Reference proteome</keyword>
<reference evidence="2 3" key="1">
    <citation type="submission" date="2017-06" db="EMBL/GenBank/DDBJ databases">
        <authorList>
            <person name="Kim H.J."/>
            <person name="Triplett B.A."/>
        </authorList>
    </citation>
    <scope>NUCLEOTIDE SEQUENCE [LARGE SCALE GENOMIC DNA]</scope>
    <source>
        <strain evidence="2 3">DS15</strain>
    </source>
</reference>
<name>A0A239GBJ1_9SPHN</name>
<feature type="transmembrane region" description="Helical" evidence="1">
    <location>
        <begin position="267"/>
        <end position="287"/>
    </location>
</feature>
<feature type="transmembrane region" description="Helical" evidence="1">
    <location>
        <begin position="230"/>
        <end position="247"/>
    </location>
</feature>
<dbReference type="EMBL" id="FZPA01000003">
    <property type="protein sequence ID" value="SNS66480.1"/>
    <property type="molecule type" value="Genomic_DNA"/>
</dbReference>
<evidence type="ECO:0000256" key="1">
    <source>
        <dbReference type="SAM" id="Phobius"/>
    </source>
</evidence>
<feature type="transmembrane region" description="Helical" evidence="1">
    <location>
        <begin position="110"/>
        <end position="128"/>
    </location>
</feature>
<keyword evidence="1" id="KW-1133">Transmembrane helix</keyword>